<dbReference type="RefSeq" id="WP_083376290.1">
    <property type="nucleotide sequence ID" value="NZ_LT629796.1"/>
</dbReference>
<organism evidence="1 2">
    <name type="scientific">Pseudomonas mandelii</name>
    <dbReference type="NCBI Taxonomy" id="75612"/>
    <lineage>
        <taxon>Bacteria</taxon>
        <taxon>Pseudomonadati</taxon>
        <taxon>Pseudomonadota</taxon>
        <taxon>Gammaproteobacteria</taxon>
        <taxon>Pseudomonadales</taxon>
        <taxon>Pseudomonadaceae</taxon>
        <taxon>Pseudomonas</taxon>
    </lineage>
</organism>
<accession>A0ABY0VV76</accession>
<dbReference type="GeneID" id="46431604"/>
<sequence>MGIQADLADLADLKRLADAIHGKGTTVEMLNRWAQFEAACKPELIVALIAEKERYDEGMRAIACQLGAGGYNATELTADQLLAKVCDGLNAFTDTSGCLLDQVRSERDQLKSVVDSLSEAVRGAIKYVAFAFDQGMEGAEPAGLAMEDSVAMAGQL</sequence>
<reference evidence="1 2" key="1">
    <citation type="submission" date="2016-10" db="EMBL/GenBank/DDBJ databases">
        <authorList>
            <person name="Varghese N."/>
            <person name="Submissions S."/>
        </authorList>
    </citation>
    <scope>NUCLEOTIDE SEQUENCE [LARGE SCALE GENOMIC DNA]</scope>
    <source>
        <strain evidence="1 2">LMG 21607</strain>
    </source>
</reference>
<name>A0ABY0VV76_9PSED</name>
<evidence type="ECO:0000313" key="2">
    <source>
        <dbReference type="Proteomes" id="UP000182476"/>
    </source>
</evidence>
<keyword evidence="2" id="KW-1185">Reference proteome</keyword>
<dbReference type="EMBL" id="LT629796">
    <property type="protein sequence ID" value="SDU57559.1"/>
    <property type="molecule type" value="Genomic_DNA"/>
</dbReference>
<protein>
    <submittedName>
        <fullName evidence="1">Uncharacterized protein</fullName>
    </submittedName>
</protein>
<gene>
    <name evidence="1" type="ORF">SAMN04489801_4610</name>
</gene>
<evidence type="ECO:0000313" key="1">
    <source>
        <dbReference type="EMBL" id="SDU57559.1"/>
    </source>
</evidence>
<dbReference type="Proteomes" id="UP000182476">
    <property type="component" value="Chromosome I"/>
</dbReference>
<proteinExistence type="predicted"/>